<organism evidence="1 2">
    <name type="scientific">Parasitella parasitica</name>
    <dbReference type="NCBI Taxonomy" id="35722"/>
    <lineage>
        <taxon>Eukaryota</taxon>
        <taxon>Fungi</taxon>
        <taxon>Fungi incertae sedis</taxon>
        <taxon>Mucoromycota</taxon>
        <taxon>Mucoromycotina</taxon>
        <taxon>Mucoromycetes</taxon>
        <taxon>Mucorales</taxon>
        <taxon>Mucorineae</taxon>
        <taxon>Mucoraceae</taxon>
        <taxon>Parasitella</taxon>
    </lineage>
</organism>
<reference evidence="1 2" key="1">
    <citation type="submission" date="2014-09" db="EMBL/GenBank/DDBJ databases">
        <authorList>
            <person name="Ellenberger Sabrina"/>
        </authorList>
    </citation>
    <scope>NUCLEOTIDE SEQUENCE [LARGE SCALE GENOMIC DNA]</scope>
    <source>
        <strain evidence="1 2">CBS 412.66</strain>
    </source>
</reference>
<name>A0A0B7N0P5_9FUNG</name>
<accession>A0A0B7N0P5</accession>
<evidence type="ECO:0000313" key="2">
    <source>
        <dbReference type="Proteomes" id="UP000054107"/>
    </source>
</evidence>
<dbReference type="EMBL" id="LN725615">
    <property type="protein sequence ID" value="CEP10967.1"/>
    <property type="molecule type" value="Genomic_DNA"/>
</dbReference>
<dbReference type="Proteomes" id="UP000054107">
    <property type="component" value="Unassembled WGS sequence"/>
</dbReference>
<gene>
    <name evidence="1" type="primary">PARPA_04766.1 scaffold 15639</name>
</gene>
<protein>
    <submittedName>
        <fullName evidence="1">Uncharacterized protein</fullName>
    </submittedName>
</protein>
<proteinExistence type="predicted"/>
<dbReference type="AlphaFoldDB" id="A0A0B7N0P5"/>
<sequence length="209" mass="23769">MAEDSERFKLPLKWKPGTDLMSKMLLSDPEIMRIVIQSLLGEDVPPDSYSVAPTEWADTKGVYTLHVSQNTSNEKFIPVLVVIQEEVNQSTMLEIVERSALVCENFRILPTVLVISIKSSSKLKNDGEFDVIDHTFLMQCESKFWASKCYLFFADNLVNMNTTNTFATALFRLCHFISNPNKSFTLLHPSNTQTISLTCEVKAHKRTQQ</sequence>
<dbReference type="OrthoDB" id="2263358at2759"/>
<keyword evidence="2" id="KW-1185">Reference proteome</keyword>
<evidence type="ECO:0000313" key="1">
    <source>
        <dbReference type="EMBL" id="CEP10967.1"/>
    </source>
</evidence>